<protein>
    <recommendedName>
        <fullName evidence="3">Uridine phosphorylase</fullName>
        <ecNumber evidence="2">2.4.2.3</ecNumber>
    </recommendedName>
</protein>
<comment type="caution">
    <text evidence="8">The sequence shown here is derived from an EMBL/GenBank/DDBJ whole genome shotgun (WGS) entry which is preliminary data.</text>
</comment>
<organism evidence="8 9">
    <name type="scientific">Phytoactinopolyspora alkaliphila</name>
    <dbReference type="NCBI Taxonomy" id="1783498"/>
    <lineage>
        <taxon>Bacteria</taxon>
        <taxon>Bacillati</taxon>
        <taxon>Actinomycetota</taxon>
        <taxon>Actinomycetes</taxon>
        <taxon>Jiangellales</taxon>
        <taxon>Jiangellaceae</taxon>
        <taxon>Phytoactinopolyspora</taxon>
    </lineage>
</organism>
<dbReference type="PANTHER" id="PTHR43691">
    <property type="entry name" value="URIDINE PHOSPHORYLASE"/>
    <property type="match status" value="1"/>
</dbReference>
<dbReference type="RefSeq" id="WP_163819984.1">
    <property type="nucleotide sequence ID" value="NZ_JAAGOB010000010.1"/>
</dbReference>
<dbReference type="GO" id="GO:0006152">
    <property type="term" value="P:purine nucleoside catabolic process"/>
    <property type="evidence" value="ECO:0007669"/>
    <property type="project" value="TreeGrafter"/>
</dbReference>
<dbReference type="PANTHER" id="PTHR43691:SF11">
    <property type="entry name" value="FI09636P-RELATED"/>
    <property type="match status" value="1"/>
</dbReference>
<dbReference type="PROSITE" id="PS01232">
    <property type="entry name" value="PNP_UDP_1"/>
    <property type="match status" value="1"/>
</dbReference>
<evidence type="ECO:0000256" key="1">
    <source>
        <dbReference type="ARBA" id="ARBA00010456"/>
    </source>
</evidence>
<dbReference type="InterPro" id="IPR035994">
    <property type="entry name" value="Nucleoside_phosphorylase_sf"/>
</dbReference>
<reference evidence="8 9" key="1">
    <citation type="submission" date="2020-02" db="EMBL/GenBank/DDBJ databases">
        <authorList>
            <person name="Li X.-J."/>
            <person name="Feng X.-M."/>
        </authorList>
    </citation>
    <scope>NUCLEOTIDE SEQUENCE [LARGE SCALE GENOMIC DNA]</scope>
    <source>
        <strain evidence="8 9">CGMCC 4.7225</strain>
    </source>
</reference>
<dbReference type="NCBIfam" id="NF004489">
    <property type="entry name" value="PRK05819.1"/>
    <property type="match status" value="1"/>
</dbReference>
<dbReference type="GO" id="GO:0004850">
    <property type="term" value="F:uridine phosphorylase activity"/>
    <property type="evidence" value="ECO:0007669"/>
    <property type="project" value="UniProtKB-EC"/>
</dbReference>
<evidence type="ECO:0000256" key="4">
    <source>
        <dbReference type="ARBA" id="ARBA00022676"/>
    </source>
</evidence>
<dbReference type="AlphaFoldDB" id="A0A6N9YQ66"/>
<evidence type="ECO:0000259" key="7">
    <source>
        <dbReference type="Pfam" id="PF01048"/>
    </source>
</evidence>
<evidence type="ECO:0000313" key="8">
    <source>
        <dbReference type="EMBL" id="NED97196.1"/>
    </source>
</evidence>
<dbReference type="Proteomes" id="UP000469185">
    <property type="component" value="Unassembled WGS sequence"/>
</dbReference>
<evidence type="ECO:0000256" key="2">
    <source>
        <dbReference type="ARBA" id="ARBA00011888"/>
    </source>
</evidence>
<dbReference type="GO" id="GO:0004731">
    <property type="term" value="F:purine-nucleoside phosphorylase activity"/>
    <property type="evidence" value="ECO:0007669"/>
    <property type="project" value="InterPro"/>
</dbReference>
<dbReference type="InterPro" id="IPR018016">
    <property type="entry name" value="Nucleoside_phosphorylase_CS"/>
</dbReference>
<keyword evidence="4 8" id="KW-0328">Glycosyltransferase</keyword>
<evidence type="ECO:0000256" key="3">
    <source>
        <dbReference type="ARBA" id="ARBA00021980"/>
    </source>
</evidence>
<dbReference type="GO" id="GO:0005829">
    <property type="term" value="C:cytosol"/>
    <property type="evidence" value="ECO:0007669"/>
    <property type="project" value="TreeGrafter"/>
</dbReference>
<accession>A0A6N9YQ66</accession>
<feature type="domain" description="Nucleoside phosphorylase" evidence="7">
    <location>
        <begin position="14"/>
        <end position="217"/>
    </location>
</feature>
<comment type="similarity">
    <text evidence="1">Belongs to the PNP/UDP phosphorylase family.</text>
</comment>
<evidence type="ECO:0000256" key="6">
    <source>
        <dbReference type="ARBA" id="ARBA00048447"/>
    </source>
</evidence>
<dbReference type="HAMAP" id="MF_01627">
    <property type="entry name" value="Pur_nucleosid_phosp"/>
    <property type="match status" value="1"/>
</dbReference>
<sequence>MSLHIGAASGDISDIVLLPGDPLRAEWIATTYLENPVRYSAIRNMLGFTGSYRGRRVSVQGTGMGQPSLAIYAHELLAEFGVRTVVRVGSCGGMQEYTRIHDLIVATSASTDSAMNLLRFEGLDFAPTADFALLRSFVDAAESAGLRHHVGQIFSTDSFYLDRPELRDRLAGYGVLAVEMETAALYTLAAKFGARALSVNTVSDSLVSGEELPPEDREHGFTQMVQLTLDTVAAFS</sequence>
<dbReference type="InterPro" id="IPR004402">
    <property type="entry name" value="DeoD-type"/>
</dbReference>
<evidence type="ECO:0000256" key="5">
    <source>
        <dbReference type="ARBA" id="ARBA00022679"/>
    </source>
</evidence>
<dbReference type="Gene3D" id="3.40.50.1580">
    <property type="entry name" value="Nucleoside phosphorylase domain"/>
    <property type="match status" value="1"/>
</dbReference>
<keyword evidence="9" id="KW-1185">Reference proteome</keyword>
<dbReference type="Pfam" id="PF01048">
    <property type="entry name" value="PNP_UDP_1"/>
    <property type="match status" value="1"/>
</dbReference>
<dbReference type="EMBL" id="JAAGOB010000010">
    <property type="protein sequence ID" value="NED97196.1"/>
    <property type="molecule type" value="Genomic_DNA"/>
</dbReference>
<keyword evidence="5 8" id="KW-0808">Transferase</keyword>
<evidence type="ECO:0000313" key="9">
    <source>
        <dbReference type="Proteomes" id="UP000469185"/>
    </source>
</evidence>
<dbReference type="NCBIfam" id="TIGR00107">
    <property type="entry name" value="deoD"/>
    <property type="match status" value="1"/>
</dbReference>
<dbReference type="InterPro" id="IPR000845">
    <property type="entry name" value="Nucleoside_phosphorylase_d"/>
</dbReference>
<comment type="catalytic activity">
    <reaction evidence="6">
        <text>uridine + phosphate = alpha-D-ribose 1-phosphate + uracil</text>
        <dbReference type="Rhea" id="RHEA:24388"/>
        <dbReference type="ChEBI" id="CHEBI:16704"/>
        <dbReference type="ChEBI" id="CHEBI:17568"/>
        <dbReference type="ChEBI" id="CHEBI:43474"/>
        <dbReference type="ChEBI" id="CHEBI:57720"/>
        <dbReference type="EC" id="2.4.2.3"/>
    </reaction>
</comment>
<gene>
    <name evidence="8" type="primary">deoD</name>
    <name evidence="8" type="ORF">G1H11_18000</name>
</gene>
<dbReference type="SUPFAM" id="SSF53167">
    <property type="entry name" value="Purine and uridine phosphorylases"/>
    <property type="match status" value="1"/>
</dbReference>
<name>A0A6N9YQ66_9ACTN</name>
<dbReference type="CDD" id="cd09006">
    <property type="entry name" value="PNP_EcPNPI-like"/>
    <property type="match status" value="1"/>
</dbReference>
<dbReference type="EC" id="2.4.2.3" evidence="2"/>
<proteinExistence type="inferred from homology"/>